<proteinExistence type="predicted"/>
<keyword evidence="2" id="KW-1185">Reference proteome</keyword>
<organism evidence="1 2">
    <name type="scientific">Flagellimonas marinaquae</name>
    <dbReference type="NCBI Taxonomy" id="254955"/>
    <lineage>
        <taxon>Bacteria</taxon>
        <taxon>Pseudomonadati</taxon>
        <taxon>Bacteroidota</taxon>
        <taxon>Flavobacteriia</taxon>
        <taxon>Flavobacteriales</taxon>
        <taxon>Flavobacteriaceae</taxon>
        <taxon>Flagellimonas</taxon>
    </lineage>
</organism>
<evidence type="ECO:0000313" key="2">
    <source>
        <dbReference type="Proteomes" id="UP001330184"/>
    </source>
</evidence>
<dbReference type="EMBL" id="AP027268">
    <property type="protein sequence ID" value="BDW92736.1"/>
    <property type="molecule type" value="Genomic_DNA"/>
</dbReference>
<dbReference type="RefSeq" id="WP_338198034.1">
    <property type="nucleotide sequence ID" value="NZ_AP027268.1"/>
</dbReference>
<accession>A0AA48KR29</accession>
<reference evidence="1 2" key="1">
    <citation type="submission" date="2023-01" db="EMBL/GenBank/DDBJ databases">
        <title>Complete genome sequence of Muricauda aquimarina strain IFOP_LL357.</title>
        <authorList>
            <person name="Gajardo G."/>
            <person name="Ueki S."/>
            <person name="Maruyama F."/>
        </authorList>
    </citation>
    <scope>NUCLEOTIDE SEQUENCE [LARGE SCALE GENOMIC DNA]</scope>
    <source>
        <strain evidence="1 2">IFOP_LL357</strain>
    </source>
</reference>
<evidence type="ECO:0000313" key="1">
    <source>
        <dbReference type="EMBL" id="BDW92736.1"/>
    </source>
</evidence>
<dbReference type="AlphaFoldDB" id="A0AA48KR29"/>
<sequence>MQNKLIEIQSNIGVYYTHDKQAILDIGEDIRKHTVDISEISGTDYSVAAYYLGNETVNIILENGVDPICLFKYGSTSKLELIELEVLQEKFNQVVAEIVSGCLEVF</sequence>
<gene>
    <name evidence="1" type="ORF">MACH07_15680</name>
</gene>
<dbReference type="Proteomes" id="UP001330184">
    <property type="component" value="Chromosome"/>
</dbReference>
<name>A0AA48KR29_9FLAO</name>
<protein>
    <submittedName>
        <fullName evidence="1">Uncharacterized protein</fullName>
    </submittedName>
</protein>